<dbReference type="Proteomes" id="UP001549257">
    <property type="component" value="Unassembled WGS sequence"/>
</dbReference>
<dbReference type="RefSeq" id="WP_354023221.1">
    <property type="nucleotide sequence ID" value="NZ_JBEPSJ010000001.1"/>
</dbReference>
<organism evidence="2 3">
    <name type="scientific">Conyzicola nivalis</name>
    <dbReference type="NCBI Taxonomy" id="1477021"/>
    <lineage>
        <taxon>Bacteria</taxon>
        <taxon>Bacillati</taxon>
        <taxon>Actinomycetota</taxon>
        <taxon>Actinomycetes</taxon>
        <taxon>Micrococcales</taxon>
        <taxon>Microbacteriaceae</taxon>
        <taxon>Conyzicola</taxon>
    </lineage>
</organism>
<proteinExistence type="predicted"/>
<keyword evidence="3" id="KW-1185">Reference proteome</keyword>
<dbReference type="InterPro" id="IPR050471">
    <property type="entry name" value="AB_hydrolase"/>
</dbReference>
<dbReference type="InterPro" id="IPR000073">
    <property type="entry name" value="AB_hydrolase_1"/>
</dbReference>
<gene>
    <name evidence="2" type="ORF">ABIE21_000517</name>
</gene>
<dbReference type="Pfam" id="PF12697">
    <property type="entry name" value="Abhydrolase_6"/>
    <property type="match status" value="1"/>
</dbReference>
<comment type="caution">
    <text evidence="2">The sequence shown here is derived from an EMBL/GenBank/DDBJ whole genome shotgun (WGS) entry which is preliminary data.</text>
</comment>
<evidence type="ECO:0000313" key="3">
    <source>
        <dbReference type="Proteomes" id="UP001549257"/>
    </source>
</evidence>
<sequence>MAEVVVDGVRIAYRRRGSGPALVLFHGAFEDSRIWADEFDRLARYVDLVAWDAPGCGASDDVPPGWGAVDWADAASGFVSALSLTAPAVAGFSLGSVFALLLARDHPQSVGGLVLVGAYAGWGGSLDAASLEQRVAASRFTMEHPVEEWADNLLDTVYPADAPRRRRAQARSLLDDWRPATTAAVIDVMVPDLRPDLPSIQTPTVVVRGTADARSPRSASVEICSLLPNARLVEIAGAGHDTTGPELDAVLVAAARNARG</sequence>
<accession>A0ABV2QJ17</accession>
<evidence type="ECO:0000259" key="1">
    <source>
        <dbReference type="Pfam" id="PF12697"/>
    </source>
</evidence>
<feature type="domain" description="AB hydrolase-1" evidence="1">
    <location>
        <begin position="22"/>
        <end position="254"/>
    </location>
</feature>
<dbReference type="PRINTS" id="PR00111">
    <property type="entry name" value="ABHYDROLASE"/>
</dbReference>
<evidence type="ECO:0000313" key="2">
    <source>
        <dbReference type="EMBL" id="MET4581027.1"/>
    </source>
</evidence>
<dbReference type="Gene3D" id="3.40.50.1820">
    <property type="entry name" value="alpha/beta hydrolase"/>
    <property type="match status" value="1"/>
</dbReference>
<dbReference type="PANTHER" id="PTHR43433">
    <property type="entry name" value="HYDROLASE, ALPHA/BETA FOLD FAMILY PROTEIN"/>
    <property type="match status" value="1"/>
</dbReference>
<dbReference type="InterPro" id="IPR029058">
    <property type="entry name" value="AB_hydrolase_fold"/>
</dbReference>
<dbReference type="SUPFAM" id="SSF53474">
    <property type="entry name" value="alpha/beta-Hydrolases"/>
    <property type="match status" value="1"/>
</dbReference>
<dbReference type="PANTHER" id="PTHR43433:SF5">
    <property type="entry name" value="AB HYDROLASE-1 DOMAIN-CONTAINING PROTEIN"/>
    <property type="match status" value="1"/>
</dbReference>
<name>A0ABV2QJ17_9MICO</name>
<dbReference type="EMBL" id="JBEPSJ010000001">
    <property type="protein sequence ID" value="MET4581027.1"/>
    <property type="molecule type" value="Genomic_DNA"/>
</dbReference>
<reference evidence="2 3" key="1">
    <citation type="submission" date="2024-06" db="EMBL/GenBank/DDBJ databases">
        <title>Sorghum-associated microbial communities from plants grown in Nebraska, USA.</title>
        <authorList>
            <person name="Schachtman D."/>
        </authorList>
    </citation>
    <scope>NUCLEOTIDE SEQUENCE [LARGE SCALE GENOMIC DNA]</scope>
    <source>
        <strain evidence="2 3">2857</strain>
    </source>
</reference>
<protein>
    <submittedName>
        <fullName evidence="2">Pimeloyl-ACP methyl ester carboxylesterase</fullName>
    </submittedName>
</protein>